<dbReference type="EMBL" id="JACHEG010000001">
    <property type="protein sequence ID" value="MBB6160543.1"/>
    <property type="molecule type" value="Genomic_DNA"/>
</dbReference>
<accession>A0A7X0CY54</accession>
<sequence length="104" mass="11411">MINVKTISIEPLGRSYDRETGARRLAKIQVFLPDLQTTLRDIILTHDHEVGFVATPERPKKGAAPIQWVRGSGFAKAVSEAGAEAYSSMLAEDIAELKELFEAA</sequence>
<evidence type="ECO:0000313" key="1">
    <source>
        <dbReference type="EMBL" id="MBB6160543.1"/>
    </source>
</evidence>
<dbReference type="Proteomes" id="UP000547879">
    <property type="component" value="Unassembled WGS sequence"/>
</dbReference>
<organism evidence="1 2">
    <name type="scientific">Rhizobium wenxiniae</name>
    <dbReference type="NCBI Taxonomy" id="1737357"/>
    <lineage>
        <taxon>Bacteria</taxon>
        <taxon>Pseudomonadati</taxon>
        <taxon>Pseudomonadota</taxon>
        <taxon>Alphaproteobacteria</taxon>
        <taxon>Hyphomicrobiales</taxon>
        <taxon>Rhizobiaceae</taxon>
        <taxon>Rhizobium/Agrobacterium group</taxon>
        <taxon>Rhizobium</taxon>
    </lineage>
</organism>
<dbReference type="AlphaFoldDB" id="A0A7X0CY54"/>
<evidence type="ECO:0000313" key="2">
    <source>
        <dbReference type="Proteomes" id="UP000547879"/>
    </source>
</evidence>
<comment type="caution">
    <text evidence="1">The sequence shown here is derived from an EMBL/GenBank/DDBJ whole genome shotgun (WGS) entry which is preliminary data.</text>
</comment>
<dbReference type="RefSeq" id="WP_183989286.1">
    <property type="nucleotide sequence ID" value="NZ_BMHW01000001.1"/>
</dbReference>
<protein>
    <submittedName>
        <fullName evidence="1">Uncharacterized protein</fullName>
    </submittedName>
</protein>
<name>A0A7X0CY54_9HYPH</name>
<proteinExistence type="predicted"/>
<gene>
    <name evidence="1" type="ORF">HNQ72_000340</name>
</gene>
<reference evidence="1 2" key="1">
    <citation type="submission" date="2020-08" db="EMBL/GenBank/DDBJ databases">
        <title>Genomic Encyclopedia of Type Strains, Phase IV (KMG-IV): sequencing the most valuable type-strain genomes for metagenomic binning, comparative biology and taxonomic classification.</title>
        <authorList>
            <person name="Goeker M."/>
        </authorList>
    </citation>
    <scope>NUCLEOTIDE SEQUENCE [LARGE SCALE GENOMIC DNA]</scope>
    <source>
        <strain evidence="1 2">DSM 100734</strain>
    </source>
</reference>
<keyword evidence="2" id="KW-1185">Reference proteome</keyword>